<evidence type="ECO:0000256" key="7">
    <source>
        <dbReference type="RuleBase" id="RU361161"/>
    </source>
</evidence>
<sequence>MRKLLILFVSALLPWLSVRSQKPVYKDAGQPVETRVKDLLNRMTLHEKVLQLNQYTFGENDNPNNIGTEVKNLPAEIGSLIYLHTDPKLRNRIQRKAMEESRLGIPILFGFDVIHGLRTVYPISLAQACSFNPDLVTQACGMAAKESVLSGIDWTFSPMIDVARDPRWGRISECYGEDPYLNTVFGVASVKGYQGEKLSDPYSIAACLKHYVGYGVSEGGRDYRYTDISPQALWETYLPPYEACVKAGAATLMSSFNDISGVPATSNHYILTEILKNKWRHDGFVVSDWNAIEQLIYQGVAKDRKEAAYKAFHAGVEMDMRDNVYYEYLEQLVAEKKIEISQIDDAVARILRVKFRLGLFDEPYTKELTEQERYLQKEDIALAARLAEESMVLLKNEKNLLPLSSTVKRVALIGPMVKDRSDLLGAWAFKGQAEDVETIYEGMQKEFGDKVRLDYEQGCALDGNDESGFSAALKTAEASDVVVVCLGESKQWSGENASRSTIALPDIQEKLLLHLKQANKPIVLVLSSGRPLELIRLEPQVEAIIEMWQPGVAGGTPLAGILSGRVNPSGKLSVTFPLSTGQIPIYYNMRQSARPFDAMGDYQDIPTEPLYPFGYGLSYTTFTYSDAKLSSLKIKKNQKITAEVTVTNAGKVEGKETVLWYVSDPFCSISRPMKELKFFEKQSLKVGESRVFRFEIDPMRDLSYTDATGKRFLEAGEFIVSVGGRKLTFEVVD</sequence>
<dbReference type="InterPro" id="IPR001764">
    <property type="entry name" value="Glyco_hydro_3_N"/>
</dbReference>
<dbReference type="InterPro" id="IPR002772">
    <property type="entry name" value="Glyco_hydro_3_C"/>
</dbReference>
<evidence type="ECO:0000256" key="4">
    <source>
        <dbReference type="ARBA" id="ARBA00022729"/>
    </source>
</evidence>
<dbReference type="FunFam" id="3.20.20.300:FF:000005">
    <property type="entry name" value="Periplasmic beta-glucosidase"/>
    <property type="match status" value="1"/>
</dbReference>
<dbReference type="RefSeq" id="WP_029427487.1">
    <property type="nucleotide sequence ID" value="NZ_CABMLT010000014.1"/>
</dbReference>
<dbReference type="Pfam" id="PF14310">
    <property type="entry name" value="Fn3-like"/>
    <property type="match status" value="1"/>
</dbReference>
<dbReference type="PATRIC" id="fig|246787.4.peg.3711"/>
<dbReference type="InterPro" id="IPR026891">
    <property type="entry name" value="Fn3-like"/>
</dbReference>
<dbReference type="GO" id="GO:0009251">
    <property type="term" value="P:glucan catabolic process"/>
    <property type="evidence" value="ECO:0007669"/>
    <property type="project" value="TreeGrafter"/>
</dbReference>
<evidence type="ECO:0000259" key="8">
    <source>
        <dbReference type="SMART" id="SM01217"/>
    </source>
</evidence>
<dbReference type="AlphaFoldDB" id="A0A0P0FZV0"/>
<proteinExistence type="inferred from homology"/>
<dbReference type="InterPro" id="IPR036962">
    <property type="entry name" value="Glyco_hydro_3_N_sf"/>
</dbReference>
<organism evidence="9 11">
    <name type="scientific">Bacteroides cellulosilyticus</name>
    <dbReference type="NCBI Taxonomy" id="246787"/>
    <lineage>
        <taxon>Bacteria</taxon>
        <taxon>Pseudomonadati</taxon>
        <taxon>Bacteroidota</taxon>
        <taxon>Bacteroidia</taxon>
        <taxon>Bacteroidales</taxon>
        <taxon>Bacteroidaceae</taxon>
        <taxon>Bacteroides</taxon>
    </lineage>
</organism>
<evidence type="ECO:0000256" key="1">
    <source>
        <dbReference type="ARBA" id="ARBA00000448"/>
    </source>
</evidence>
<dbReference type="EMBL" id="QRVJ01000001">
    <property type="protein sequence ID" value="RGS39804.1"/>
    <property type="molecule type" value="Genomic_DNA"/>
</dbReference>
<evidence type="ECO:0000313" key="10">
    <source>
        <dbReference type="EMBL" id="RGS39804.1"/>
    </source>
</evidence>
<dbReference type="KEGG" id="bcel:BcellWH2_03595"/>
<dbReference type="Gene3D" id="3.40.50.1700">
    <property type="entry name" value="Glycoside hydrolase family 3 C-terminal domain"/>
    <property type="match status" value="1"/>
</dbReference>
<protein>
    <recommendedName>
        <fullName evidence="3">beta-glucosidase</fullName>
        <ecNumber evidence="3">3.2.1.21</ecNumber>
    </recommendedName>
</protein>
<dbReference type="InterPro" id="IPR017853">
    <property type="entry name" value="GH"/>
</dbReference>
<dbReference type="GO" id="GO:0008422">
    <property type="term" value="F:beta-glucosidase activity"/>
    <property type="evidence" value="ECO:0007669"/>
    <property type="project" value="UniProtKB-EC"/>
</dbReference>
<dbReference type="SMART" id="SM01217">
    <property type="entry name" value="Fn3_like"/>
    <property type="match status" value="1"/>
</dbReference>
<dbReference type="EC" id="3.2.1.21" evidence="3"/>
<comment type="catalytic activity">
    <reaction evidence="1">
        <text>Hydrolysis of terminal, non-reducing beta-D-glucosyl residues with release of beta-D-glucose.</text>
        <dbReference type="EC" id="3.2.1.21"/>
    </reaction>
</comment>
<dbReference type="InterPro" id="IPR013783">
    <property type="entry name" value="Ig-like_fold"/>
</dbReference>
<dbReference type="eggNOG" id="COG1472">
    <property type="taxonomic scope" value="Bacteria"/>
</dbReference>
<keyword evidence="5 7" id="KW-0378">Hydrolase</keyword>
<dbReference type="Pfam" id="PF01915">
    <property type="entry name" value="Glyco_hydro_3_C"/>
    <property type="match status" value="1"/>
</dbReference>
<dbReference type="Pfam" id="PF00933">
    <property type="entry name" value="Glyco_hydro_3"/>
    <property type="match status" value="1"/>
</dbReference>
<dbReference type="STRING" id="246787.BcellWH2_03595"/>
<reference evidence="10 12" key="2">
    <citation type="submission" date="2018-08" db="EMBL/GenBank/DDBJ databases">
        <title>A genome reference for cultivated species of the human gut microbiota.</title>
        <authorList>
            <person name="Zou Y."/>
            <person name="Xue W."/>
            <person name="Luo G."/>
        </authorList>
    </citation>
    <scope>NUCLEOTIDE SEQUENCE [LARGE SCALE GENOMIC DNA]</scope>
    <source>
        <strain evidence="10 12">AF22-3AC</strain>
    </source>
</reference>
<dbReference type="SUPFAM" id="SSF51445">
    <property type="entry name" value="(Trans)glycosidases"/>
    <property type="match status" value="1"/>
</dbReference>
<evidence type="ECO:0000256" key="6">
    <source>
        <dbReference type="ARBA" id="ARBA00023295"/>
    </source>
</evidence>
<reference evidence="9 11" key="1">
    <citation type="journal article" date="2015" name="Science">
        <title>Genetic determinants of in vivo fitness and diet responsiveness in multiple human gut Bacteroides.</title>
        <authorList>
            <person name="Wu M."/>
            <person name="McNulty N.P."/>
            <person name="Rodionov D.A."/>
            <person name="Khoroshkin M.S."/>
            <person name="Griffin N.W."/>
            <person name="Cheng J."/>
            <person name="Latreille P."/>
            <person name="Kerstetter R.A."/>
            <person name="Terrapon N."/>
            <person name="Henrissat B."/>
            <person name="Osterman A.L."/>
            <person name="Gordon J.I."/>
        </authorList>
    </citation>
    <scope>NUCLEOTIDE SEQUENCE [LARGE SCALE GENOMIC DNA]</scope>
    <source>
        <strain evidence="9 11">WH2</strain>
    </source>
</reference>
<dbReference type="EMBL" id="CP012801">
    <property type="protein sequence ID" value="ALJ60818.1"/>
    <property type="molecule type" value="Genomic_DNA"/>
</dbReference>
<keyword evidence="4" id="KW-0732">Signal</keyword>
<dbReference type="Proteomes" id="UP000061809">
    <property type="component" value="Chromosome"/>
</dbReference>
<dbReference type="InterPro" id="IPR036881">
    <property type="entry name" value="Glyco_hydro_3_C_sf"/>
</dbReference>
<evidence type="ECO:0000256" key="2">
    <source>
        <dbReference type="ARBA" id="ARBA00005336"/>
    </source>
</evidence>
<dbReference type="InterPro" id="IPR019800">
    <property type="entry name" value="Glyco_hydro_3_AS"/>
</dbReference>
<dbReference type="PROSITE" id="PS00775">
    <property type="entry name" value="GLYCOSYL_HYDROL_F3"/>
    <property type="match status" value="1"/>
</dbReference>
<dbReference type="Gene3D" id="2.60.40.10">
    <property type="entry name" value="Immunoglobulins"/>
    <property type="match status" value="1"/>
</dbReference>
<gene>
    <name evidence="9" type="primary">bglX_14</name>
    <name evidence="9" type="ORF">BcellWH2_03595</name>
    <name evidence="10" type="ORF">DWX97_00510</name>
</gene>
<dbReference type="Proteomes" id="UP000283341">
    <property type="component" value="Unassembled WGS sequence"/>
</dbReference>
<feature type="domain" description="Fibronectin type III-like" evidence="8">
    <location>
        <begin position="656"/>
        <end position="726"/>
    </location>
</feature>
<keyword evidence="6 7" id="KW-0326">Glycosidase</keyword>
<dbReference type="PANTHER" id="PTHR30620">
    <property type="entry name" value="PERIPLASMIC BETA-GLUCOSIDASE-RELATED"/>
    <property type="match status" value="1"/>
</dbReference>
<evidence type="ECO:0000313" key="12">
    <source>
        <dbReference type="Proteomes" id="UP000283341"/>
    </source>
</evidence>
<evidence type="ECO:0000313" key="11">
    <source>
        <dbReference type="Proteomes" id="UP000061809"/>
    </source>
</evidence>
<dbReference type="SUPFAM" id="SSF52279">
    <property type="entry name" value="Beta-D-glucan exohydrolase, C-terminal domain"/>
    <property type="match status" value="1"/>
</dbReference>
<dbReference type="Gene3D" id="3.20.20.300">
    <property type="entry name" value="Glycoside hydrolase, family 3, N-terminal domain"/>
    <property type="match status" value="1"/>
</dbReference>
<evidence type="ECO:0000256" key="5">
    <source>
        <dbReference type="ARBA" id="ARBA00022801"/>
    </source>
</evidence>
<dbReference type="InterPro" id="IPR051915">
    <property type="entry name" value="Cellulose_Degrad_GH3"/>
</dbReference>
<dbReference type="PRINTS" id="PR00133">
    <property type="entry name" value="GLHYDRLASE3"/>
</dbReference>
<comment type="similarity">
    <text evidence="2 7">Belongs to the glycosyl hydrolase 3 family.</text>
</comment>
<name>A0A0P0FZV0_9BACE</name>
<dbReference type="PANTHER" id="PTHR30620:SF16">
    <property type="entry name" value="LYSOSOMAL BETA GLUCOSIDASE"/>
    <property type="match status" value="1"/>
</dbReference>
<evidence type="ECO:0000313" key="9">
    <source>
        <dbReference type="EMBL" id="ALJ60818.1"/>
    </source>
</evidence>
<accession>A0A0P0FZV0</accession>
<evidence type="ECO:0000256" key="3">
    <source>
        <dbReference type="ARBA" id="ARBA00012744"/>
    </source>
</evidence>